<comment type="caution">
    <text evidence="2">The sequence shown here is derived from an EMBL/GenBank/DDBJ whole genome shotgun (WGS) entry which is preliminary data.</text>
</comment>
<dbReference type="Gene3D" id="3.30.300.30">
    <property type="match status" value="1"/>
</dbReference>
<evidence type="ECO:0000313" key="2">
    <source>
        <dbReference type="EMBL" id="EGH19047.1"/>
    </source>
</evidence>
<dbReference type="PANTHER" id="PTHR45527">
    <property type="entry name" value="NONRIBOSOMAL PEPTIDE SYNTHETASE"/>
    <property type="match status" value="1"/>
</dbReference>
<organism evidence="2 3">
    <name type="scientific">Pseudomonas savastanoi pv. glycinea str. race 4</name>
    <dbReference type="NCBI Taxonomy" id="875330"/>
    <lineage>
        <taxon>Bacteria</taxon>
        <taxon>Pseudomonadati</taxon>
        <taxon>Pseudomonadota</taxon>
        <taxon>Gammaproteobacteria</taxon>
        <taxon>Pseudomonadales</taxon>
        <taxon>Pseudomonadaceae</taxon>
        <taxon>Pseudomonas</taxon>
    </lineage>
</organism>
<dbReference type="PANTHER" id="PTHR45527:SF1">
    <property type="entry name" value="FATTY ACID SYNTHASE"/>
    <property type="match status" value="1"/>
</dbReference>
<dbReference type="Proteomes" id="UP000005466">
    <property type="component" value="Unassembled WGS sequence"/>
</dbReference>
<dbReference type="SUPFAM" id="SSF56801">
    <property type="entry name" value="Acetyl-CoA synthetase-like"/>
    <property type="match status" value="1"/>
</dbReference>
<dbReference type="GO" id="GO:0005737">
    <property type="term" value="C:cytoplasm"/>
    <property type="evidence" value="ECO:0007669"/>
    <property type="project" value="TreeGrafter"/>
</dbReference>
<dbReference type="EMBL" id="ADWY01003524">
    <property type="protein sequence ID" value="EGH19047.1"/>
    <property type="molecule type" value="Genomic_DNA"/>
</dbReference>
<protein>
    <submittedName>
        <fullName evidence="2">Pyoverdine sidechain peptide synthetase II, D-Asp-L-Thr component</fullName>
    </submittedName>
</protein>
<feature type="non-terminal residue" evidence="2">
    <location>
        <position position="42"/>
    </location>
</feature>
<proteinExistence type="predicted"/>
<accession>F3CIF5</accession>
<dbReference type="InterPro" id="IPR045851">
    <property type="entry name" value="AMP-bd_C_sf"/>
</dbReference>
<dbReference type="GO" id="GO:0044550">
    <property type="term" value="P:secondary metabolite biosynthetic process"/>
    <property type="evidence" value="ECO:0007669"/>
    <property type="project" value="TreeGrafter"/>
</dbReference>
<sequence>TVDNLREQLAACLPDYMVPAQIMLLDSLPLTANGKLDKRALP</sequence>
<feature type="non-terminal residue" evidence="2">
    <location>
        <position position="1"/>
    </location>
</feature>
<dbReference type="GO" id="GO:0031177">
    <property type="term" value="F:phosphopantetheine binding"/>
    <property type="evidence" value="ECO:0007669"/>
    <property type="project" value="TreeGrafter"/>
</dbReference>
<feature type="domain" description="AMP-binding enzyme C-terminal" evidence="1">
    <location>
        <begin position="3"/>
        <end position="35"/>
    </location>
</feature>
<name>F3CIF5_PSESG</name>
<dbReference type="AlphaFoldDB" id="F3CIF5"/>
<gene>
    <name evidence="2" type="ORF">Pgy4_39395</name>
</gene>
<evidence type="ECO:0000259" key="1">
    <source>
        <dbReference type="Pfam" id="PF13193"/>
    </source>
</evidence>
<dbReference type="Pfam" id="PF13193">
    <property type="entry name" value="AMP-binding_C"/>
    <property type="match status" value="1"/>
</dbReference>
<dbReference type="InterPro" id="IPR025110">
    <property type="entry name" value="AMP-bd_C"/>
</dbReference>
<evidence type="ECO:0000313" key="3">
    <source>
        <dbReference type="Proteomes" id="UP000005466"/>
    </source>
</evidence>
<reference evidence="2 3" key="1">
    <citation type="journal article" date="2011" name="PLoS Pathog.">
        <title>Dynamic evolution of pathogenicity revealed by sequencing and comparative genomics of 19 Pseudomonas syringae isolates.</title>
        <authorList>
            <person name="Baltrus D.A."/>
            <person name="Nishimura M.T."/>
            <person name="Romanchuk A."/>
            <person name="Chang J.H."/>
            <person name="Mukhtar M.S."/>
            <person name="Cherkis K."/>
            <person name="Roach J."/>
            <person name="Grant S.R."/>
            <person name="Jones C.D."/>
            <person name="Dangl J.L."/>
        </authorList>
    </citation>
    <scope>NUCLEOTIDE SEQUENCE [LARGE SCALE GENOMIC DNA]</scope>
    <source>
        <strain evidence="3">race 4</strain>
    </source>
</reference>
<dbReference type="GO" id="GO:0043041">
    <property type="term" value="P:amino acid activation for nonribosomal peptide biosynthetic process"/>
    <property type="evidence" value="ECO:0007669"/>
    <property type="project" value="TreeGrafter"/>
</dbReference>